<dbReference type="GO" id="GO:0005634">
    <property type="term" value="C:nucleus"/>
    <property type="evidence" value="ECO:0007669"/>
    <property type="project" value="UniProtKB-SubCell"/>
</dbReference>
<dbReference type="GO" id="GO:0043023">
    <property type="term" value="F:ribosomal large subunit binding"/>
    <property type="evidence" value="ECO:0007669"/>
    <property type="project" value="InterPro"/>
</dbReference>
<dbReference type="GO" id="GO:0005737">
    <property type="term" value="C:cytoplasm"/>
    <property type="evidence" value="ECO:0007669"/>
    <property type="project" value="UniProtKB-SubCell"/>
</dbReference>
<keyword evidence="1" id="KW-0539">Nucleus</keyword>
<evidence type="ECO:0000313" key="3">
    <source>
        <dbReference type="EMBL" id="RYQ84650.1"/>
    </source>
</evidence>
<keyword evidence="1" id="KW-0653">Protein transport</keyword>
<organism evidence="3 4">
    <name type="scientific">Arachis hypogaea</name>
    <name type="common">Peanut</name>
    <dbReference type="NCBI Taxonomy" id="3818"/>
    <lineage>
        <taxon>Eukaryota</taxon>
        <taxon>Viridiplantae</taxon>
        <taxon>Streptophyta</taxon>
        <taxon>Embryophyta</taxon>
        <taxon>Tracheophyta</taxon>
        <taxon>Spermatophyta</taxon>
        <taxon>Magnoliopsida</taxon>
        <taxon>eudicotyledons</taxon>
        <taxon>Gunneridae</taxon>
        <taxon>Pentapetalae</taxon>
        <taxon>rosids</taxon>
        <taxon>fabids</taxon>
        <taxon>Fabales</taxon>
        <taxon>Fabaceae</taxon>
        <taxon>Papilionoideae</taxon>
        <taxon>50 kb inversion clade</taxon>
        <taxon>dalbergioids sensu lato</taxon>
        <taxon>Dalbergieae</taxon>
        <taxon>Pterocarpus clade</taxon>
        <taxon>Arachis</taxon>
    </lineage>
</organism>
<feature type="domain" description="Nmd3 N-terminal" evidence="2">
    <location>
        <begin position="2"/>
        <end position="59"/>
    </location>
</feature>
<dbReference type="InterPro" id="IPR007064">
    <property type="entry name" value="Nmd3_N"/>
</dbReference>
<comment type="subcellular location">
    <subcellularLocation>
        <location evidence="1">Cytoplasm</location>
    </subcellularLocation>
    <subcellularLocation>
        <location evidence="1">Nucleus</location>
    </subcellularLocation>
</comment>
<accession>A0A444X4Q4</accession>
<reference evidence="3 4" key="1">
    <citation type="submission" date="2019-01" db="EMBL/GenBank/DDBJ databases">
        <title>Sequencing of cultivated peanut Arachis hypogaea provides insights into genome evolution and oil improvement.</title>
        <authorList>
            <person name="Chen X."/>
        </authorList>
    </citation>
    <scope>NUCLEOTIDE SEQUENCE [LARGE SCALE GENOMIC DNA]</scope>
    <source>
        <strain evidence="4">cv. Fuhuasheng</strain>
        <tissue evidence="3">Leaves</tissue>
    </source>
</reference>
<protein>
    <recommendedName>
        <fullName evidence="1">60S ribosomal export protein NMD3</fullName>
    </recommendedName>
</protein>
<dbReference type="InterPro" id="IPR039768">
    <property type="entry name" value="Nmd3"/>
</dbReference>
<sequence>MVHVDFIWTEPYSKRIKVIVKVQKEILNGVILEQSYLVVYIQRDQMCESCSWVQANSNQWVTALILKHDAAVSAIRINETDQGIDLFFSNRSQGIKFVVFLGEVVHVRRPHDISIALLDSFTLTHCFLDVDH</sequence>
<name>A0A444X4Q4_ARAHY</name>
<comment type="caution">
    <text evidence="3">The sequence shown here is derived from an EMBL/GenBank/DDBJ whole genome shotgun (WGS) entry which is preliminary data.</text>
</comment>
<dbReference type="EMBL" id="SDMP01000020">
    <property type="protein sequence ID" value="RYQ84650.1"/>
    <property type="molecule type" value="Genomic_DNA"/>
</dbReference>
<proteinExistence type="inferred from homology"/>
<evidence type="ECO:0000259" key="2">
    <source>
        <dbReference type="Pfam" id="PF04981"/>
    </source>
</evidence>
<gene>
    <name evidence="3" type="ORF">Ahy_B10g104103</name>
</gene>
<dbReference type="PANTHER" id="PTHR12746:SF2">
    <property type="entry name" value="60S RIBOSOMAL EXPORT PROTEIN NMD3"/>
    <property type="match status" value="1"/>
</dbReference>
<comment type="function">
    <text evidence="1">Acts as an adapter for the XPO1/CRM1-mediated export of the 60S ribosomal subunit.</text>
</comment>
<dbReference type="GO" id="GO:0015031">
    <property type="term" value="P:protein transport"/>
    <property type="evidence" value="ECO:0007669"/>
    <property type="project" value="UniProtKB-KW"/>
</dbReference>
<dbReference type="Pfam" id="PF04981">
    <property type="entry name" value="NMD3"/>
    <property type="match status" value="1"/>
</dbReference>
<evidence type="ECO:0000313" key="4">
    <source>
        <dbReference type="Proteomes" id="UP000289738"/>
    </source>
</evidence>
<comment type="similarity">
    <text evidence="1">Belongs to the NMD3 family.</text>
</comment>
<dbReference type="STRING" id="3818.A0A444X4Q4"/>
<evidence type="ECO:0000256" key="1">
    <source>
        <dbReference type="RuleBase" id="RU364108"/>
    </source>
</evidence>
<keyword evidence="1" id="KW-0963">Cytoplasm</keyword>
<keyword evidence="4" id="KW-1185">Reference proteome</keyword>
<keyword evidence="1" id="KW-0813">Transport</keyword>
<dbReference type="AlphaFoldDB" id="A0A444X4Q4"/>
<dbReference type="Proteomes" id="UP000289738">
    <property type="component" value="Chromosome B10"/>
</dbReference>
<dbReference type="PANTHER" id="PTHR12746">
    <property type="entry name" value="NONSENSE-MEDIATED MRNA DECAY PROTEIN 3"/>
    <property type="match status" value="1"/>
</dbReference>
<dbReference type="GO" id="GO:0000055">
    <property type="term" value="P:ribosomal large subunit export from nucleus"/>
    <property type="evidence" value="ECO:0007669"/>
    <property type="project" value="TreeGrafter"/>
</dbReference>